<comment type="caution">
    <text evidence="6">The sequence shown here is derived from an EMBL/GenBank/DDBJ whole genome shotgun (WGS) entry which is preliminary data.</text>
</comment>
<reference evidence="6 7" key="1">
    <citation type="submission" date="2019-01" db="EMBL/GenBank/DDBJ databases">
        <title>Chengkuizengella sp. nov., isolated from deep-sea sediment of East Pacific Ocean.</title>
        <authorList>
            <person name="Yang J."/>
            <person name="Lai Q."/>
            <person name="Shao Z."/>
        </authorList>
    </citation>
    <scope>NUCLEOTIDE SEQUENCE [LARGE SCALE GENOMIC DNA]</scope>
    <source>
        <strain evidence="6 7">YPA3-1-1</strain>
    </source>
</reference>
<dbReference type="PANTHER" id="PTHR30419">
    <property type="entry name" value="HTH-TYPE TRANSCRIPTIONAL REGULATOR YBHD"/>
    <property type="match status" value="1"/>
</dbReference>
<dbReference type="GO" id="GO:0003677">
    <property type="term" value="F:DNA binding"/>
    <property type="evidence" value="ECO:0007669"/>
    <property type="project" value="UniProtKB-KW"/>
</dbReference>
<protein>
    <submittedName>
        <fullName evidence="6">LysR family transcriptional regulator</fullName>
    </submittedName>
</protein>
<feature type="domain" description="HTH lysR-type" evidence="5">
    <location>
        <begin position="1"/>
        <end position="58"/>
    </location>
</feature>
<dbReference type="OrthoDB" id="9803735at2"/>
<dbReference type="FunFam" id="1.10.10.10:FF:000001">
    <property type="entry name" value="LysR family transcriptional regulator"/>
    <property type="match status" value="1"/>
</dbReference>
<comment type="similarity">
    <text evidence="1">Belongs to the LysR transcriptional regulatory family.</text>
</comment>
<dbReference type="RefSeq" id="WP_160645875.1">
    <property type="nucleotide sequence ID" value="NZ_SIJB01000021.1"/>
</dbReference>
<proteinExistence type="inferred from homology"/>
<evidence type="ECO:0000256" key="2">
    <source>
        <dbReference type="ARBA" id="ARBA00023015"/>
    </source>
</evidence>
<dbReference type="Proteomes" id="UP000448943">
    <property type="component" value="Unassembled WGS sequence"/>
</dbReference>
<keyword evidence="2" id="KW-0805">Transcription regulation</keyword>
<dbReference type="InterPro" id="IPR036390">
    <property type="entry name" value="WH_DNA-bd_sf"/>
</dbReference>
<dbReference type="SUPFAM" id="SSF46785">
    <property type="entry name" value="Winged helix' DNA-binding domain"/>
    <property type="match status" value="1"/>
</dbReference>
<evidence type="ECO:0000256" key="3">
    <source>
        <dbReference type="ARBA" id="ARBA00023125"/>
    </source>
</evidence>
<dbReference type="GO" id="GO:0003700">
    <property type="term" value="F:DNA-binding transcription factor activity"/>
    <property type="evidence" value="ECO:0007669"/>
    <property type="project" value="InterPro"/>
</dbReference>
<dbReference type="Pfam" id="PF03466">
    <property type="entry name" value="LysR_substrate"/>
    <property type="match status" value="1"/>
</dbReference>
<dbReference type="PRINTS" id="PR00039">
    <property type="entry name" value="HTHLYSR"/>
</dbReference>
<dbReference type="EMBL" id="SIJB01000021">
    <property type="protein sequence ID" value="NBI29072.1"/>
    <property type="molecule type" value="Genomic_DNA"/>
</dbReference>
<dbReference type="Pfam" id="PF00126">
    <property type="entry name" value="HTH_1"/>
    <property type="match status" value="1"/>
</dbReference>
<dbReference type="PROSITE" id="PS50931">
    <property type="entry name" value="HTH_LYSR"/>
    <property type="match status" value="1"/>
</dbReference>
<evidence type="ECO:0000256" key="4">
    <source>
        <dbReference type="ARBA" id="ARBA00023163"/>
    </source>
</evidence>
<keyword evidence="4" id="KW-0804">Transcription</keyword>
<dbReference type="PANTHER" id="PTHR30419:SF24">
    <property type="entry name" value="HTH-TYPE TRANSCRIPTIONAL REGULATOR CZCR"/>
    <property type="match status" value="1"/>
</dbReference>
<sequence>MTYIQLEIFLKVVELGTFTKAAKALHLTQSNISHSIAGLEEELGFTLLTRGRNGVYLTDIGKRLLPHIQESLHHLECVKQEVADIRGLKIGTLKVGCFPSCPTNLPPKIIGAFHSLYPGIELDIQQGSCEEIKHWLVSGTIDTGFITLPNHNFDTVPLITDYFSALFPIKHPLSSETTVCAEKLSLEPIIMPRGGCEIYIKDFFKSSGSVPNTKFEIWDINTIISMVQEGMGITILPEMALPKNLTGIHVIPLSPQMQLQIGLAVRSFKHMSPAVKIFIEEANKAKVK</sequence>
<dbReference type="CDD" id="cd05466">
    <property type="entry name" value="PBP2_LTTR_substrate"/>
    <property type="match status" value="1"/>
</dbReference>
<dbReference type="GO" id="GO:0005829">
    <property type="term" value="C:cytosol"/>
    <property type="evidence" value="ECO:0007669"/>
    <property type="project" value="TreeGrafter"/>
</dbReference>
<evidence type="ECO:0000313" key="6">
    <source>
        <dbReference type="EMBL" id="NBI29072.1"/>
    </source>
</evidence>
<evidence type="ECO:0000259" key="5">
    <source>
        <dbReference type="PROSITE" id="PS50931"/>
    </source>
</evidence>
<dbReference type="InterPro" id="IPR000847">
    <property type="entry name" value="LysR_HTH_N"/>
</dbReference>
<dbReference type="Gene3D" id="1.10.10.10">
    <property type="entry name" value="Winged helix-like DNA-binding domain superfamily/Winged helix DNA-binding domain"/>
    <property type="match status" value="1"/>
</dbReference>
<dbReference type="InterPro" id="IPR050950">
    <property type="entry name" value="HTH-type_LysR_regulators"/>
</dbReference>
<name>A0A6N9Q1H0_9BACL</name>
<keyword evidence="7" id="KW-1185">Reference proteome</keyword>
<evidence type="ECO:0000256" key="1">
    <source>
        <dbReference type="ARBA" id="ARBA00009437"/>
    </source>
</evidence>
<organism evidence="6 7">
    <name type="scientific">Chengkuizengella marina</name>
    <dbReference type="NCBI Taxonomy" id="2507566"/>
    <lineage>
        <taxon>Bacteria</taxon>
        <taxon>Bacillati</taxon>
        <taxon>Bacillota</taxon>
        <taxon>Bacilli</taxon>
        <taxon>Bacillales</taxon>
        <taxon>Paenibacillaceae</taxon>
        <taxon>Chengkuizengella</taxon>
    </lineage>
</organism>
<dbReference type="AlphaFoldDB" id="A0A6N9Q1H0"/>
<dbReference type="InterPro" id="IPR005119">
    <property type="entry name" value="LysR_subst-bd"/>
</dbReference>
<dbReference type="InterPro" id="IPR036388">
    <property type="entry name" value="WH-like_DNA-bd_sf"/>
</dbReference>
<gene>
    <name evidence="6" type="ORF">ERL59_08885</name>
</gene>
<evidence type="ECO:0000313" key="7">
    <source>
        <dbReference type="Proteomes" id="UP000448943"/>
    </source>
</evidence>
<accession>A0A6N9Q1H0</accession>
<dbReference type="Gene3D" id="3.40.190.290">
    <property type="match status" value="1"/>
</dbReference>
<keyword evidence="3" id="KW-0238">DNA-binding</keyword>
<dbReference type="SUPFAM" id="SSF53850">
    <property type="entry name" value="Periplasmic binding protein-like II"/>
    <property type="match status" value="1"/>
</dbReference>